<proteinExistence type="predicted"/>
<dbReference type="CDD" id="cd06262">
    <property type="entry name" value="metallo-hydrolase-like_MBL-fold"/>
    <property type="match status" value="1"/>
</dbReference>
<accession>A0ABT1JGB9</accession>
<evidence type="ECO:0000313" key="7">
    <source>
        <dbReference type="Proteomes" id="UP000791080"/>
    </source>
</evidence>
<dbReference type="InterPro" id="IPR036866">
    <property type="entry name" value="RibonucZ/Hydroxyglut_hydro"/>
</dbReference>
<dbReference type="Pfam" id="PF00753">
    <property type="entry name" value="Lactamase_B"/>
    <property type="match status" value="1"/>
</dbReference>
<evidence type="ECO:0000259" key="5">
    <source>
        <dbReference type="SMART" id="SM00849"/>
    </source>
</evidence>
<dbReference type="InterPro" id="IPR051453">
    <property type="entry name" value="MBL_Glyoxalase_II"/>
</dbReference>
<comment type="cofactor">
    <cofactor evidence="1">
        <name>Zn(2+)</name>
        <dbReference type="ChEBI" id="CHEBI:29105"/>
    </cofactor>
</comment>
<sequence>MLVVGFPAGPLQANCYLLAPAEGEGCVIVDPGQEVGEPLAERLRTHRLTPLAVLLTHGHFDHSYSAASICEEYGVPVWVHPDDRPMLADPLRGLGPDVAALLGGRLEMSEPAEVRDLADGATLEFGGLSIGVDHTPGHTGGSVCFHTGPPGGDGPDRLMLSGDTLFAGSIGRTDLPGGDHERMLTTLRTRVLTLPDETTVLPGHGPTTTIGRERAVNPFLRRGL</sequence>
<reference evidence="6 7" key="1">
    <citation type="submission" date="2013-07" db="EMBL/GenBank/DDBJ databases">
        <authorList>
            <consortium name="DOE Joint Genome Institute"/>
            <person name="Reeve W."/>
            <person name="Huntemann M."/>
            <person name="Han J."/>
            <person name="Chen A."/>
            <person name="Kyrpides N."/>
            <person name="Mavromatis K."/>
            <person name="Markowitz V."/>
            <person name="Palaniappan K."/>
            <person name="Ivanova N."/>
            <person name="Schaumberg A."/>
            <person name="Pati A."/>
            <person name="Liolios K."/>
            <person name="Nordberg H.P."/>
            <person name="Cantor M.N."/>
            <person name="Hua S.X."/>
            <person name="Woyke T."/>
        </authorList>
    </citation>
    <scope>NUCLEOTIDE SEQUENCE [LARGE SCALE GENOMIC DNA]</scope>
    <source>
        <strain evidence="6 7">DSM 43889</strain>
    </source>
</reference>
<keyword evidence="2" id="KW-0479">Metal-binding</keyword>
<dbReference type="PANTHER" id="PTHR46233">
    <property type="entry name" value="HYDROXYACYLGLUTATHIONE HYDROLASE GLOC"/>
    <property type="match status" value="1"/>
</dbReference>
<gene>
    <name evidence="6" type="ORF">G443_001758</name>
</gene>
<organism evidence="6 7">
    <name type="scientific">Actinoalloteichus caeruleus DSM 43889</name>
    <dbReference type="NCBI Taxonomy" id="1120930"/>
    <lineage>
        <taxon>Bacteria</taxon>
        <taxon>Bacillati</taxon>
        <taxon>Actinomycetota</taxon>
        <taxon>Actinomycetes</taxon>
        <taxon>Pseudonocardiales</taxon>
        <taxon>Pseudonocardiaceae</taxon>
        <taxon>Actinoalloteichus</taxon>
        <taxon>Actinoalloteichus cyanogriseus</taxon>
    </lineage>
</organism>
<dbReference type="InterPro" id="IPR001279">
    <property type="entry name" value="Metallo-B-lactamas"/>
</dbReference>
<dbReference type="SUPFAM" id="SSF56281">
    <property type="entry name" value="Metallo-hydrolase/oxidoreductase"/>
    <property type="match status" value="1"/>
</dbReference>
<evidence type="ECO:0000313" key="6">
    <source>
        <dbReference type="EMBL" id="MCP2331488.1"/>
    </source>
</evidence>
<dbReference type="Gene3D" id="3.60.15.10">
    <property type="entry name" value="Ribonuclease Z/Hydroxyacylglutathione hydrolase-like"/>
    <property type="match status" value="1"/>
</dbReference>
<keyword evidence="7" id="KW-1185">Reference proteome</keyword>
<evidence type="ECO:0000256" key="3">
    <source>
        <dbReference type="ARBA" id="ARBA00022801"/>
    </source>
</evidence>
<dbReference type="Proteomes" id="UP000791080">
    <property type="component" value="Unassembled WGS sequence"/>
</dbReference>
<dbReference type="SMART" id="SM00849">
    <property type="entry name" value="Lactamase_B"/>
    <property type="match status" value="1"/>
</dbReference>
<keyword evidence="3" id="KW-0378">Hydrolase</keyword>
<evidence type="ECO:0000256" key="2">
    <source>
        <dbReference type="ARBA" id="ARBA00022723"/>
    </source>
</evidence>
<keyword evidence="4" id="KW-0862">Zinc</keyword>
<dbReference type="PANTHER" id="PTHR46233:SF3">
    <property type="entry name" value="HYDROXYACYLGLUTATHIONE HYDROLASE GLOC"/>
    <property type="match status" value="1"/>
</dbReference>
<reference evidence="6 7" key="2">
    <citation type="submission" date="2022-06" db="EMBL/GenBank/DDBJ databases">
        <title>Genomic Encyclopedia of Type Strains, Phase I: the one thousand microbial genomes (KMG-I) project.</title>
        <authorList>
            <person name="Kyrpides N."/>
        </authorList>
    </citation>
    <scope>NUCLEOTIDE SEQUENCE [LARGE SCALE GENOMIC DNA]</scope>
    <source>
        <strain evidence="6 7">DSM 43889</strain>
    </source>
</reference>
<evidence type="ECO:0000256" key="1">
    <source>
        <dbReference type="ARBA" id="ARBA00001947"/>
    </source>
</evidence>
<dbReference type="RefSeq" id="WP_026418909.1">
    <property type="nucleotide sequence ID" value="NZ_AUBJ02000001.1"/>
</dbReference>
<name>A0ABT1JGB9_ACTCY</name>
<evidence type="ECO:0000256" key="4">
    <source>
        <dbReference type="ARBA" id="ARBA00022833"/>
    </source>
</evidence>
<comment type="caution">
    <text evidence="6">The sequence shown here is derived from an EMBL/GenBank/DDBJ whole genome shotgun (WGS) entry which is preliminary data.</text>
</comment>
<dbReference type="EMBL" id="AUBJ02000001">
    <property type="protein sequence ID" value="MCP2331488.1"/>
    <property type="molecule type" value="Genomic_DNA"/>
</dbReference>
<feature type="domain" description="Metallo-beta-lactamase" evidence="5">
    <location>
        <begin position="12"/>
        <end position="204"/>
    </location>
</feature>
<protein>
    <submittedName>
        <fullName evidence="6">Glyoxylase, beta-lactamase superfamily II</fullName>
    </submittedName>
</protein>